<sequence>MGEIQYDFLPKYCKECRLPGHDEIDCWRLHPELMAHDKENQDPLMILTSRRVVGNVGEQWKEVRDNRIKNTGKQDDLQNKTGKEIVPIDDGAQKVQTTNKFAALEVEEGEKERNNQLSLVEITATQRSPRTKPSDTGGLNPAAVVFTLTPTGNDKLEKGKNASPKKNVNGSTERIQKESTTQWVNKTLVPTKEVQSNKDNSNNVNKDQNGAYLPQLAKIKQSYQVVSSQTVEEESEEEGEFHSEDEQIDVEDDIQSCGEDLEDLVQFVDEDNPAEVSVHTDEQPVADMDGALVESSGKRDAKLSPKSPDNPKSSNLPEQTQVHNPNPKQPDVTLPTINPRPHLMPKDTNIAANKVTDAIPDPTDQKGTKEVVPKPWKNDLTKQQQGSIEEENEARGGKDMDEVSTVHQLSRIS</sequence>
<dbReference type="GO" id="GO:0016301">
    <property type="term" value="F:kinase activity"/>
    <property type="evidence" value="ECO:0007669"/>
    <property type="project" value="UniProtKB-KW"/>
</dbReference>
<keyword evidence="2" id="KW-0418">Kinase</keyword>
<feature type="compositionally biased region" description="Polar residues" evidence="1">
    <location>
        <begin position="164"/>
        <end position="185"/>
    </location>
</feature>
<dbReference type="OrthoDB" id="1307834at2759"/>
<reference evidence="2" key="1">
    <citation type="submission" date="2025-08" db="UniProtKB">
        <authorList>
            <consortium name="RefSeq"/>
        </authorList>
    </citation>
    <scope>IDENTIFICATION</scope>
</reference>
<feature type="region of interest" description="Disordered" evidence="1">
    <location>
        <begin position="269"/>
        <end position="413"/>
    </location>
</feature>
<feature type="compositionally biased region" description="Low complexity" evidence="1">
    <location>
        <begin position="304"/>
        <end position="317"/>
    </location>
</feature>
<keyword evidence="2" id="KW-0808">Transferase</keyword>
<feature type="region of interest" description="Disordered" evidence="1">
    <location>
        <begin position="150"/>
        <end position="208"/>
    </location>
</feature>
<dbReference type="KEGG" id="nta:107814977"/>
<organism evidence="2">
    <name type="scientific">Nicotiana tabacum</name>
    <name type="common">Common tobacco</name>
    <dbReference type="NCBI Taxonomy" id="4097"/>
    <lineage>
        <taxon>Eukaryota</taxon>
        <taxon>Viridiplantae</taxon>
        <taxon>Streptophyta</taxon>
        <taxon>Embryophyta</taxon>
        <taxon>Tracheophyta</taxon>
        <taxon>Spermatophyta</taxon>
        <taxon>Magnoliopsida</taxon>
        <taxon>eudicotyledons</taxon>
        <taxon>Gunneridae</taxon>
        <taxon>Pentapetalae</taxon>
        <taxon>asterids</taxon>
        <taxon>lamiids</taxon>
        <taxon>Solanales</taxon>
        <taxon>Solanaceae</taxon>
        <taxon>Nicotianoideae</taxon>
        <taxon>Nicotianeae</taxon>
        <taxon>Nicotiana</taxon>
    </lineage>
</organism>
<dbReference type="PaxDb" id="4097-A0A1S4C4I2"/>
<accession>A0A1S4C4I2</accession>
<evidence type="ECO:0000313" key="2">
    <source>
        <dbReference type="RefSeq" id="XP_016495963.1"/>
    </source>
</evidence>
<gene>
    <name evidence="2" type="primary">LOC107814977</name>
</gene>
<name>A0A1S4C4I2_TOBAC</name>
<feature type="compositionally biased region" description="Basic and acidic residues" evidence="1">
    <location>
        <begin position="363"/>
        <end position="380"/>
    </location>
</feature>
<dbReference type="AlphaFoldDB" id="A0A1S4C4I2"/>
<evidence type="ECO:0000256" key="1">
    <source>
        <dbReference type="SAM" id="MobiDB-lite"/>
    </source>
</evidence>
<feature type="compositionally biased region" description="Low complexity" evidence="1">
    <location>
        <begin position="197"/>
        <end position="208"/>
    </location>
</feature>
<feature type="region of interest" description="Disordered" evidence="1">
    <location>
        <begin position="227"/>
        <end position="253"/>
    </location>
</feature>
<protein>
    <submittedName>
        <fullName evidence="2">Probable serine/threonine-protein kinase tsuA</fullName>
    </submittedName>
</protein>
<dbReference type="RefSeq" id="XP_016495963.1">
    <property type="nucleotide sequence ID" value="XM_016640477.1"/>
</dbReference>
<proteinExistence type="predicted"/>